<feature type="compositionally biased region" description="Basic and acidic residues" evidence="2">
    <location>
        <begin position="104"/>
        <end position="176"/>
    </location>
</feature>
<dbReference type="InterPro" id="IPR056565">
    <property type="entry name" value="Fn3_ATF7IP"/>
</dbReference>
<sequence>MMEVSQNVEMKDLSSEGPLRRTLSTDLGSNGEPLSTPAIVNKSSRTSRDEDDLCELTNGVGASDSVKDIIHEPIPGSEKERNAGSDLDALLDKISSIVDCSPRNSDDLDTVDKSEECDSESTKEKTADETEEKHAEYRKVSEEEVRESTESEDRVEPDSKFETEEKAIGKDIKDIEEPATAEGSTEETEDLAEATEKSIGKEIDEEKKLQEKNWVKSHSVDNNEKVPAKVNSSSDDVFMDALDSISSSDEFDAFSSQDSKKPKQSNKLNAVDKPVANDLDEISSDDEDILKHEKVENSDESEKPKADIIDLDSSDECVVCETPAEEVAKTEDTVEVTHDIVAVKEKKTEEATISEEHLDKADDESIKANEEEDNPTEPTTEDEETKVTEELAEPKPIADEESLLVEEPEEETVEVKEAEETVEDKEAKEPKEVAETEKPEEVKDTEDLEEVKDTEELEEVKKSEELEEIEDTVAPKKAKLSEETKEDKGREDRDKVQSTEEPKEPIVVADEEEKDPKKVNKTEEALQTQSQKMNETTIDDLLMEVDEDILEREEKNANEDKPMAISKNKKPKVNGVCEKPTVDNDEDLAKEIPNVEKEGKESESDDEVIFFEPIDKTNKADASLQAGSKMSEKPEAKEDEIVLVSEDEDEEPQAKKLEKDLLQSSAKETTAKGLPSDSSAESAEAKDLLLDNSDNACDQFEKLKTHAKAKSTATEDGNSNSSNLLRPAEEVEESASKRVRLSTDEKMDPDLETELQAPQKSTIEQDDEKEIVKRSHDHLDRSPDREEEIPNKKLKTEDSDSNSSCDGTLQIDLDGLDDKAKVEPAASPKIEDVKELKLELKPEPEIKKDIKPLRLEFFKAFRRTFDTMTRDDLEELVLQKVVEGMLVKSEFADIRLQLDKCENTLATYRRKIAEVSKQFLDLETVHKRVLKDLETKNSHFTAPVRITRAVGLQVGIPFKAMKPTVSAPEQPHSAGSMLAPSGTPPKASTSPMRSPMRTRPPVPGPAFPPGSSSAPSSSTTPNPSSQQQQSRSTANIAQTTASSANPMAPVRRGCLQKVTPQRPCPGNVLPVPQTNNQPNVHRLQTSPPAGQRTMHASKHTGTTASMTASSATVAAKVAAMRNRNSGNSYVTQKQQQQQQQYQTARPGPGSGLGPSPAKQTPKCTTTVRAKQAPLSGATVSVPMSSGAGGGESGTGAYGQQQQPSLAPAKPKEKAVIDLTDEDDAAAAAAAAAAKASQAQIEANARLRQAANATVKRNAQAAAGTRGGRGGGSVVRASPMQLGRVNARQIVQNNGGGQRSSLGSNVTMQIRSENTPPAASRLRYSHPAPLPSSPAQPFNPSWKVPPSRPVIRISLLDTGIVISWTLEDTGPRFAECVTYQIYAYQETIHEPSTESWRHVGDVNAMLLPMAVTLNQFQENQRYYFAVRGVDNHQRFGPFSVPKTWS</sequence>
<feature type="compositionally biased region" description="Basic and acidic residues" evidence="2">
    <location>
        <begin position="630"/>
        <end position="640"/>
    </location>
</feature>
<keyword evidence="1" id="KW-0175">Coiled coil</keyword>
<feature type="region of interest" description="Disordered" evidence="2">
    <location>
        <begin position="1"/>
        <end position="85"/>
    </location>
</feature>
<dbReference type="PROSITE" id="PS50853">
    <property type="entry name" value="FN3"/>
    <property type="match status" value="1"/>
</dbReference>
<feature type="region of interest" description="Disordered" evidence="2">
    <location>
        <begin position="97"/>
        <end position="235"/>
    </location>
</feature>
<feature type="compositionally biased region" description="Polar residues" evidence="2">
    <location>
        <begin position="1072"/>
        <end position="1088"/>
    </location>
</feature>
<feature type="compositionally biased region" description="Basic and acidic residues" evidence="2">
    <location>
        <begin position="194"/>
        <end position="227"/>
    </location>
</feature>
<feature type="compositionally biased region" description="Basic and acidic residues" evidence="2">
    <location>
        <begin position="587"/>
        <end position="602"/>
    </location>
</feature>
<dbReference type="InterPro" id="IPR026085">
    <property type="entry name" value="ATF7-int"/>
</dbReference>
<organism evidence="4 5">
    <name type="scientific">Drosophila gunungcola</name>
    <name type="common">fruit fly</name>
    <dbReference type="NCBI Taxonomy" id="103775"/>
    <lineage>
        <taxon>Eukaryota</taxon>
        <taxon>Metazoa</taxon>
        <taxon>Ecdysozoa</taxon>
        <taxon>Arthropoda</taxon>
        <taxon>Hexapoda</taxon>
        <taxon>Insecta</taxon>
        <taxon>Pterygota</taxon>
        <taxon>Neoptera</taxon>
        <taxon>Endopterygota</taxon>
        <taxon>Diptera</taxon>
        <taxon>Brachycera</taxon>
        <taxon>Muscomorpha</taxon>
        <taxon>Ephydroidea</taxon>
        <taxon>Drosophilidae</taxon>
        <taxon>Drosophila</taxon>
        <taxon>Sophophora</taxon>
    </lineage>
</organism>
<feature type="region of interest" description="Disordered" evidence="2">
    <location>
        <begin position="1070"/>
        <end position="1095"/>
    </location>
</feature>
<feature type="compositionally biased region" description="Basic and acidic residues" evidence="2">
    <location>
        <begin position="553"/>
        <end position="562"/>
    </location>
</feature>
<feature type="compositionally biased region" description="Gly residues" evidence="2">
    <location>
        <begin position="1186"/>
        <end position="1196"/>
    </location>
</feature>
<feature type="compositionally biased region" description="Acidic residues" evidence="2">
    <location>
        <begin position="184"/>
        <end position="193"/>
    </location>
</feature>
<feature type="compositionally biased region" description="Acidic residues" evidence="2">
    <location>
        <begin position="443"/>
        <end position="458"/>
    </location>
</feature>
<feature type="compositionally biased region" description="Basic and acidic residues" evidence="2">
    <location>
        <begin position="346"/>
        <end position="369"/>
    </location>
</feature>
<dbReference type="GO" id="GO:0005667">
    <property type="term" value="C:transcription regulator complex"/>
    <property type="evidence" value="ECO:0007669"/>
    <property type="project" value="TreeGrafter"/>
</dbReference>
<evidence type="ECO:0000256" key="2">
    <source>
        <dbReference type="SAM" id="MobiDB-lite"/>
    </source>
</evidence>
<feature type="compositionally biased region" description="Polar residues" evidence="2">
    <location>
        <begin position="525"/>
        <end position="536"/>
    </location>
</feature>
<dbReference type="OrthoDB" id="2434995at2759"/>
<feature type="compositionally biased region" description="Polar residues" evidence="2">
    <location>
        <begin position="1034"/>
        <end position="1045"/>
    </location>
</feature>
<name>A0A9P9YLB0_9MUSC</name>
<feature type="compositionally biased region" description="Low complexity" evidence="2">
    <location>
        <begin position="1009"/>
        <end position="1033"/>
    </location>
</feature>
<feature type="coiled-coil region" evidence="1">
    <location>
        <begin position="891"/>
        <end position="918"/>
    </location>
</feature>
<feature type="compositionally biased region" description="Basic and acidic residues" evidence="2">
    <location>
        <begin position="385"/>
        <end position="398"/>
    </location>
</feature>
<evidence type="ECO:0000313" key="4">
    <source>
        <dbReference type="EMBL" id="KAI8038678.1"/>
    </source>
</evidence>
<dbReference type="PANTHER" id="PTHR23210:SF26">
    <property type="entry name" value="ACTIVATING TRANSCRIPTION FACTOR 7-INTERACTING PROTEIN 1"/>
    <property type="match status" value="1"/>
</dbReference>
<protein>
    <recommendedName>
        <fullName evidence="3">Fibronectin type-III domain-containing protein</fullName>
    </recommendedName>
</protein>
<feature type="domain" description="Fibronectin type-III" evidence="3">
    <location>
        <begin position="1344"/>
        <end position="1444"/>
    </location>
</feature>
<feature type="compositionally biased region" description="Acidic residues" evidence="2">
    <location>
        <begin position="370"/>
        <end position="384"/>
    </location>
</feature>
<dbReference type="GO" id="GO:0006355">
    <property type="term" value="P:regulation of DNA-templated transcription"/>
    <property type="evidence" value="ECO:0007669"/>
    <property type="project" value="TreeGrafter"/>
</dbReference>
<dbReference type="GO" id="GO:0003712">
    <property type="term" value="F:transcription coregulator activity"/>
    <property type="evidence" value="ECO:0007669"/>
    <property type="project" value="TreeGrafter"/>
</dbReference>
<feature type="compositionally biased region" description="Polar residues" evidence="2">
    <location>
        <begin position="711"/>
        <end position="724"/>
    </location>
</feature>
<feature type="compositionally biased region" description="Basic and acidic residues" evidence="2">
    <location>
        <begin position="479"/>
        <end position="504"/>
    </location>
</feature>
<dbReference type="GO" id="GO:0005634">
    <property type="term" value="C:nucleus"/>
    <property type="evidence" value="ECO:0007669"/>
    <property type="project" value="TreeGrafter"/>
</dbReference>
<gene>
    <name evidence="4" type="ORF">M5D96_008586</name>
</gene>
<accession>A0A9P9YLB0</accession>
<feature type="region of interest" description="Disordered" evidence="2">
    <location>
        <begin position="1124"/>
        <end position="1214"/>
    </location>
</feature>
<evidence type="ECO:0000259" key="3">
    <source>
        <dbReference type="PROSITE" id="PS50853"/>
    </source>
</evidence>
<evidence type="ECO:0000313" key="5">
    <source>
        <dbReference type="Proteomes" id="UP001059596"/>
    </source>
</evidence>
<feature type="compositionally biased region" description="Basic and acidic residues" evidence="2">
    <location>
        <begin position="770"/>
        <end position="798"/>
    </location>
</feature>
<keyword evidence="5" id="KW-1185">Reference proteome</keyword>
<proteinExistence type="predicted"/>
<feature type="compositionally biased region" description="Low complexity" evidence="2">
    <location>
        <begin position="1132"/>
        <end position="1142"/>
    </location>
</feature>
<feature type="compositionally biased region" description="Basic and acidic residues" evidence="2">
    <location>
        <begin position="65"/>
        <end position="83"/>
    </location>
</feature>
<feature type="compositionally biased region" description="Acidic residues" evidence="2">
    <location>
        <begin position="399"/>
        <end position="412"/>
    </location>
</feature>
<feature type="compositionally biased region" description="Basic and acidic residues" evidence="2">
    <location>
        <begin position="514"/>
        <end position="524"/>
    </location>
</feature>
<feature type="region of interest" description="Disordered" evidence="2">
    <location>
        <begin position="705"/>
        <end position="809"/>
    </location>
</feature>
<dbReference type="EMBL" id="JAMKOV010000007">
    <property type="protein sequence ID" value="KAI8038678.1"/>
    <property type="molecule type" value="Genomic_DNA"/>
</dbReference>
<feature type="compositionally biased region" description="Basic and acidic residues" evidence="2">
    <location>
        <begin position="652"/>
        <end position="661"/>
    </location>
</feature>
<feature type="compositionally biased region" description="Basic and acidic residues" evidence="2">
    <location>
        <begin position="289"/>
        <end position="308"/>
    </location>
</feature>
<feature type="compositionally biased region" description="Pro residues" evidence="2">
    <location>
        <begin position="998"/>
        <end position="1008"/>
    </location>
</feature>
<reference evidence="4" key="1">
    <citation type="journal article" date="2023" name="Genome Biol. Evol.">
        <title>Long-read-based Genome Assembly of Drosophila gunungcola Reveals Fewer Chemosensory Genes in Flower-breeding Species.</title>
        <authorList>
            <person name="Negi A."/>
            <person name="Liao B.Y."/>
            <person name="Yeh S.D."/>
        </authorList>
    </citation>
    <scope>NUCLEOTIDE SEQUENCE</scope>
    <source>
        <strain evidence="4">Sukarami</strain>
    </source>
</reference>
<feature type="compositionally biased region" description="Low complexity" evidence="2">
    <location>
        <begin position="988"/>
        <end position="997"/>
    </location>
</feature>
<evidence type="ECO:0000256" key="1">
    <source>
        <dbReference type="SAM" id="Coils"/>
    </source>
</evidence>
<dbReference type="Pfam" id="PF16794">
    <property type="entry name" value="fn3_4"/>
    <property type="match status" value="1"/>
</dbReference>
<dbReference type="InterPro" id="IPR003961">
    <property type="entry name" value="FN3_dom"/>
</dbReference>
<feature type="compositionally biased region" description="Acidic residues" evidence="2">
    <location>
        <begin position="278"/>
        <end position="288"/>
    </location>
</feature>
<comment type="caution">
    <text evidence="4">The sequence shown here is derived from an EMBL/GenBank/DDBJ whole genome shotgun (WGS) entry which is preliminary data.</text>
</comment>
<dbReference type="PANTHER" id="PTHR23210">
    <property type="entry name" value="ACTIVATING TRANSCRIPTION FACTOR 7 INTERACTING PROTEIN"/>
    <property type="match status" value="1"/>
</dbReference>
<feature type="compositionally biased region" description="Basic and acidic residues" evidence="2">
    <location>
        <begin position="413"/>
        <end position="442"/>
    </location>
</feature>
<feature type="region of interest" description="Disordered" evidence="2">
    <location>
        <begin position="248"/>
        <end position="310"/>
    </location>
</feature>
<feature type="compositionally biased region" description="Polar residues" evidence="2">
    <location>
        <begin position="1157"/>
        <end position="1168"/>
    </location>
</feature>
<dbReference type="Proteomes" id="UP001059596">
    <property type="component" value="Unassembled WGS sequence"/>
</dbReference>
<feature type="region of interest" description="Disordered" evidence="2">
    <location>
        <begin position="964"/>
        <end position="1050"/>
    </location>
</feature>
<feature type="region of interest" description="Disordered" evidence="2">
    <location>
        <begin position="553"/>
        <end position="687"/>
    </location>
</feature>
<feature type="region of interest" description="Disordered" evidence="2">
    <location>
        <begin position="346"/>
        <end position="538"/>
    </location>
</feature>